<keyword evidence="2" id="KW-0238">DNA-binding</keyword>
<keyword evidence="3" id="KW-0804">Transcription</keyword>
<gene>
    <name evidence="5" type="ORF">APY04_1320</name>
</gene>
<comment type="caution">
    <text evidence="5">The sequence shown here is derived from an EMBL/GenBank/DDBJ whole genome shotgun (WGS) entry which is preliminary data.</text>
</comment>
<feature type="domain" description="HTH araC/xylS-type" evidence="4">
    <location>
        <begin position="158"/>
        <end position="253"/>
    </location>
</feature>
<dbReference type="PANTHER" id="PTHR46796">
    <property type="entry name" value="HTH-TYPE TRANSCRIPTIONAL ACTIVATOR RHAS-RELATED"/>
    <property type="match status" value="1"/>
</dbReference>
<evidence type="ECO:0000313" key="5">
    <source>
        <dbReference type="EMBL" id="KWT69820.1"/>
    </source>
</evidence>
<reference evidence="5 6" key="1">
    <citation type="submission" date="2015-10" db="EMBL/GenBank/DDBJ databases">
        <title>Transcriptomic analysis of a linuron degrading triple-species bacterial consortium.</title>
        <authorList>
            <person name="Albers P."/>
        </authorList>
    </citation>
    <scope>NUCLEOTIDE SEQUENCE [LARGE SCALE GENOMIC DNA]</scope>
    <source>
        <strain evidence="5 6">WDL6</strain>
    </source>
</reference>
<dbReference type="Gene3D" id="1.10.10.60">
    <property type="entry name" value="Homeodomain-like"/>
    <property type="match status" value="1"/>
</dbReference>
<dbReference type="SUPFAM" id="SSF46689">
    <property type="entry name" value="Homeodomain-like"/>
    <property type="match status" value="2"/>
</dbReference>
<dbReference type="GO" id="GO:0043565">
    <property type="term" value="F:sequence-specific DNA binding"/>
    <property type="evidence" value="ECO:0007669"/>
    <property type="project" value="InterPro"/>
</dbReference>
<protein>
    <submittedName>
        <fullName evidence="5">Transcriptional regulator, AraC family</fullName>
    </submittedName>
</protein>
<dbReference type="InterPro" id="IPR018060">
    <property type="entry name" value="HTH_AraC"/>
</dbReference>
<keyword evidence="1" id="KW-0805">Transcription regulation</keyword>
<evidence type="ECO:0000256" key="3">
    <source>
        <dbReference type="ARBA" id="ARBA00023163"/>
    </source>
</evidence>
<evidence type="ECO:0000259" key="4">
    <source>
        <dbReference type="PROSITE" id="PS01124"/>
    </source>
</evidence>
<dbReference type="AlphaFoldDB" id="A0A120CWS4"/>
<dbReference type="InterPro" id="IPR050204">
    <property type="entry name" value="AraC_XylS_family_regulators"/>
</dbReference>
<organism evidence="5 6">
    <name type="scientific">Hyphomicrobium sulfonivorans</name>
    <dbReference type="NCBI Taxonomy" id="121290"/>
    <lineage>
        <taxon>Bacteria</taxon>
        <taxon>Pseudomonadati</taxon>
        <taxon>Pseudomonadota</taxon>
        <taxon>Alphaproteobacteria</taxon>
        <taxon>Hyphomicrobiales</taxon>
        <taxon>Hyphomicrobiaceae</taxon>
        <taxon>Hyphomicrobium</taxon>
    </lineage>
</organism>
<dbReference type="PROSITE" id="PS01124">
    <property type="entry name" value="HTH_ARAC_FAMILY_2"/>
    <property type="match status" value="1"/>
</dbReference>
<dbReference type="InterPro" id="IPR009057">
    <property type="entry name" value="Homeodomain-like_sf"/>
</dbReference>
<accession>A0A120CWS4</accession>
<keyword evidence="6" id="KW-1185">Reference proteome</keyword>
<dbReference type="Pfam" id="PF12833">
    <property type="entry name" value="HTH_18"/>
    <property type="match status" value="1"/>
</dbReference>
<evidence type="ECO:0000256" key="2">
    <source>
        <dbReference type="ARBA" id="ARBA00023125"/>
    </source>
</evidence>
<dbReference type="SMART" id="SM00342">
    <property type="entry name" value="HTH_ARAC"/>
    <property type="match status" value="1"/>
</dbReference>
<evidence type="ECO:0000256" key="1">
    <source>
        <dbReference type="ARBA" id="ARBA00023015"/>
    </source>
</evidence>
<dbReference type="PROSITE" id="PS00041">
    <property type="entry name" value="HTH_ARAC_FAMILY_1"/>
    <property type="match status" value="1"/>
</dbReference>
<name>A0A120CWS4_HYPSL</name>
<dbReference type="GO" id="GO:0003700">
    <property type="term" value="F:DNA-binding transcription factor activity"/>
    <property type="evidence" value="ECO:0007669"/>
    <property type="project" value="InterPro"/>
</dbReference>
<dbReference type="STRING" id="121290.APY04_1320"/>
<sequence length="253" mass="27281">MATDPTGVRASRSDALWHVDDGWAMFAGPLHRNAPHAHSTAVYLAGLYGTFRLRIGGGEWFSCRSAVIRPGTVYEFDVGGDPLGVMYLEPNLAGPDAMATFNKTGHEIGGALIGRIDHSIMRPCFEAGRTTPEVASSVSDLVRHAEGRAYRRMDDRIVRAVAELQFNLAAAPSVSIAAAAAGISATRFQHLFTREVGVPFRRYRQWQRLRMAIRSAAAGASLTDAAHAAGFADQAHFSRVFKATFGAPPSRGL</sequence>
<dbReference type="PATRIC" id="fig|121290.4.peg.2201"/>
<proteinExistence type="predicted"/>
<dbReference type="InterPro" id="IPR018062">
    <property type="entry name" value="HTH_AraC-typ_CS"/>
</dbReference>
<dbReference type="Proteomes" id="UP000059074">
    <property type="component" value="Unassembled WGS sequence"/>
</dbReference>
<evidence type="ECO:0000313" key="6">
    <source>
        <dbReference type="Proteomes" id="UP000059074"/>
    </source>
</evidence>
<dbReference type="EMBL" id="LMTR01000043">
    <property type="protein sequence ID" value="KWT69820.1"/>
    <property type="molecule type" value="Genomic_DNA"/>
</dbReference>